<feature type="transmembrane region" description="Helical" evidence="5">
    <location>
        <begin position="91"/>
        <end position="110"/>
    </location>
</feature>
<evidence type="ECO:0000259" key="6">
    <source>
        <dbReference type="Pfam" id="PF00892"/>
    </source>
</evidence>
<evidence type="ECO:0000313" key="7">
    <source>
        <dbReference type="EMBL" id="HGY54848.1"/>
    </source>
</evidence>
<keyword evidence="4 5" id="KW-0472">Membrane</keyword>
<dbReference type="InterPro" id="IPR050638">
    <property type="entry name" value="AA-Vitamin_Transporters"/>
</dbReference>
<organism evidence="7">
    <name type="scientific">Caldithrix abyssi</name>
    <dbReference type="NCBI Taxonomy" id="187145"/>
    <lineage>
        <taxon>Bacteria</taxon>
        <taxon>Pseudomonadati</taxon>
        <taxon>Calditrichota</taxon>
        <taxon>Calditrichia</taxon>
        <taxon>Calditrichales</taxon>
        <taxon>Calditrichaceae</taxon>
        <taxon>Caldithrix</taxon>
    </lineage>
</organism>
<feature type="domain" description="EamA" evidence="6">
    <location>
        <begin position="7"/>
        <end position="140"/>
    </location>
</feature>
<feature type="transmembrane region" description="Helical" evidence="5">
    <location>
        <begin position="66"/>
        <end position="85"/>
    </location>
</feature>
<feature type="transmembrane region" description="Helical" evidence="5">
    <location>
        <begin position="269"/>
        <end position="287"/>
    </location>
</feature>
<name>A0A7V4TZ40_CALAY</name>
<comment type="caution">
    <text evidence="7">The sequence shown here is derived from an EMBL/GenBank/DDBJ whole genome shotgun (WGS) entry which is preliminary data.</text>
</comment>
<evidence type="ECO:0000256" key="3">
    <source>
        <dbReference type="ARBA" id="ARBA00022989"/>
    </source>
</evidence>
<evidence type="ECO:0000256" key="1">
    <source>
        <dbReference type="ARBA" id="ARBA00004141"/>
    </source>
</evidence>
<dbReference type="GO" id="GO:0016020">
    <property type="term" value="C:membrane"/>
    <property type="evidence" value="ECO:0007669"/>
    <property type="project" value="UniProtKB-SubCell"/>
</dbReference>
<dbReference type="InterPro" id="IPR000620">
    <property type="entry name" value="EamA_dom"/>
</dbReference>
<dbReference type="SUPFAM" id="SSF103481">
    <property type="entry name" value="Multidrug resistance efflux transporter EmrE"/>
    <property type="match status" value="2"/>
</dbReference>
<evidence type="ECO:0000256" key="2">
    <source>
        <dbReference type="ARBA" id="ARBA00022692"/>
    </source>
</evidence>
<evidence type="ECO:0000256" key="4">
    <source>
        <dbReference type="ARBA" id="ARBA00023136"/>
    </source>
</evidence>
<evidence type="ECO:0000256" key="5">
    <source>
        <dbReference type="SAM" id="Phobius"/>
    </source>
</evidence>
<feature type="transmembrane region" description="Helical" evidence="5">
    <location>
        <begin position="7"/>
        <end position="29"/>
    </location>
</feature>
<dbReference type="EMBL" id="DRQG01000034">
    <property type="protein sequence ID" value="HGY54848.1"/>
    <property type="molecule type" value="Genomic_DNA"/>
</dbReference>
<keyword evidence="3 5" id="KW-1133">Transmembrane helix</keyword>
<feature type="transmembrane region" description="Helical" evidence="5">
    <location>
        <begin position="153"/>
        <end position="172"/>
    </location>
</feature>
<protein>
    <submittedName>
        <fullName evidence="7">DMT family transporter</fullName>
    </submittedName>
</protein>
<dbReference type="Pfam" id="PF00892">
    <property type="entry name" value="EamA"/>
    <property type="match status" value="2"/>
</dbReference>
<gene>
    <name evidence="7" type="ORF">ENK44_04020</name>
</gene>
<reference evidence="7" key="1">
    <citation type="journal article" date="2020" name="mSystems">
        <title>Genome- and Community-Level Interaction Insights into Carbon Utilization and Element Cycling Functions of Hydrothermarchaeota in Hydrothermal Sediment.</title>
        <authorList>
            <person name="Zhou Z."/>
            <person name="Liu Y."/>
            <person name="Xu W."/>
            <person name="Pan J."/>
            <person name="Luo Z.H."/>
            <person name="Li M."/>
        </authorList>
    </citation>
    <scope>NUCLEOTIDE SEQUENCE [LARGE SCALE GENOMIC DNA]</scope>
    <source>
        <strain evidence="7">HyVt-577</strain>
    </source>
</reference>
<feature type="transmembrane region" description="Helical" evidence="5">
    <location>
        <begin position="244"/>
        <end position="263"/>
    </location>
</feature>
<sequence>MNQRTTAAVIIIILSLIWSSTWLAIKIGLHDLPPFLSSGIRFFIAFLALSLYALKLKLRLPTDLKTHLFFAYFSLINFSVGYGLVYWGEQYINSGLTSVLFSVMPFYVAILSIKMLPSEEITLKKILGIMVGISGVAVIFMDELQFSHPWAPYGMAAVLISPAFSAWGTILGKKARGKLHAVTLTTFPLLYTSLSLLLLHVLFEQERGINFSLPAVASLFYLGIFGTAIAFVLYFWLLKTTSAVLMSLITFVTPPLALIWGWFVLGEPLTWQLFVGMAVIFSGILIVRRA</sequence>
<dbReference type="InterPro" id="IPR037185">
    <property type="entry name" value="EmrE-like"/>
</dbReference>
<proteinExistence type="predicted"/>
<feature type="transmembrane region" description="Helical" evidence="5">
    <location>
        <begin position="179"/>
        <end position="203"/>
    </location>
</feature>
<feature type="transmembrane region" description="Helical" evidence="5">
    <location>
        <begin position="35"/>
        <end position="54"/>
    </location>
</feature>
<dbReference type="AlphaFoldDB" id="A0A7V4TZ40"/>
<dbReference type="Proteomes" id="UP000885779">
    <property type="component" value="Unassembled WGS sequence"/>
</dbReference>
<dbReference type="PANTHER" id="PTHR32322">
    <property type="entry name" value="INNER MEMBRANE TRANSPORTER"/>
    <property type="match status" value="1"/>
</dbReference>
<accession>A0A7V4TZ40</accession>
<comment type="subcellular location">
    <subcellularLocation>
        <location evidence="1">Membrane</location>
        <topology evidence="1">Multi-pass membrane protein</topology>
    </subcellularLocation>
</comment>
<feature type="transmembrane region" description="Helical" evidence="5">
    <location>
        <begin position="215"/>
        <end position="237"/>
    </location>
</feature>
<dbReference type="PANTHER" id="PTHR32322:SF14">
    <property type="entry name" value="PROTEIN PAGO"/>
    <property type="match status" value="1"/>
</dbReference>
<feature type="transmembrane region" description="Helical" evidence="5">
    <location>
        <begin position="122"/>
        <end position="141"/>
    </location>
</feature>
<keyword evidence="2 5" id="KW-0812">Transmembrane</keyword>
<feature type="domain" description="EamA" evidence="6">
    <location>
        <begin position="154"/>
        <end position="287"/>
    </location>
</feature>